<dbReference type="Gene3D" id="3.20.20.70">
    <property type="entry name" value="Aldolase class I"/>
    <property type="match status" value="1"/>
</dbReference>
<dbReference type="InterPro" id="IPR013785">
    <property type="entry name" value="Aldolase_TIM"/>
</dbReference>
<comment type="pathway">
    <text evidence="2 10">Amino-acid biosynthesis; L-tryptophan biosynthesis; L-tryptophan from chorismate: step 3/5.</text>
</comment>
<evidence type="ECO:0000256" key="9">
    <source>
        <dbReference type="ARBA" id="ARBA00023235"/>
    </source>
</evidence>
<dbReference type="HAMAP" id="MF_00135">
    <property type="entry name" value="PRAI"/>
    <property type="match status" value="1"/>
</dbReference>
<dbReference type="GO" id="GO:0000162">
    <property type="term" value="P:L-tryptophan biosynthetic process"/>
    <property type="evidence" value="ECO:0007669"/>
    <property type="project" value="UniProtKB-UniRule"/>
</dbReference>
<dbReference type="UniPathway" id="UPA00035">
    <property type="reaction ID" value="UER00042"/>
</dbReference>
<dbReference type="InterPro" id="IPR044643">
    <property type="entry name" value="TrpF_fam"/>
</dbReference>
<dbReference type="AlphaFoldDB" id="A0A370DSP7"/>
<keyword evidence="7 10" id="KW-0822">Tryptophan biosynthesis</keyword>
<dbReference type="Pfam" id="PF00697">
    <property type="entry name" value="PRAI"/>
    <property type="match status" value="1"/>
</dbReference>
<dbReference type="EMBL" id="QFXE01000002">
    <property type="protein sequence ID" value="RDH88168.1"/>
    <property type="molecule type" value="Genomic_DNA"/>
</dbReference>
<evidence type="ECO:0000313" key="12">
    <source>
        <dbReference type="EMBL" id="RDH88168.1"/>
    </source>
</evidence>
<keyword evidence="6 10" id="KW-0028">Amino-acid biosynthesis</keyword>
<evidence type="ECO:0000313" key="13">
    <source>
        <dbReference type="Proteomes" id="UP000254771"/>
    </source>
</evidence>
<dbReference type="NCBIfam" id="NF002298">
    <property type="entry name" value="PRK01222.1-4"/>
    <property type="match status" value="1"/>
</dbReference>
<dbReference type="EC" id="5.3.1.24" evidence="4 10"/>
<evidence type="ECO:0000256" key="3">
    <source>
        <dbReference type="ARBA" id="ARBA00007571"/>
    </source>
</evidence>
<dbReference type="InterPro" id="IPR001240">
    <property type="entry name" value="PRAI_dom"/>
</dbReference>
<dbReference type="Proteomes" id="UP000254771">
    <property type="component" value="Unassembled WGS sequence"/>
</dbReference>
<evidence type="ECO:0000256" key="5">
    <source>
        <dbReference type="ARBA" id="ARBA00022272"/>
    </source>
</evidence>
<dbReference type="NCBIfam" id="NF002299">
    <property type="entry name" value="PRK01222.1-6"/>
    <property type="match status" value="1"/>
</dbReference>
<keyword evidence="8 10" id="KW-0057">Aromatic amino acid biosynthesis</keyword>
<evidence type="ECO:0000256" key="10">
    <source>
        <dbReference type="HAMAP-Rule" id="MF_00135"/>
    </source>
</evidence>
<evidence type="ECO:0000259" key="11">
    <source>
        <dbReference type="Pfam" id="PF00697"/>
    </source>
</evidence>
<dbReference type="FunFam" id="3.20.20.70:FF:000075">
    <property type="entry name" value="Tryptophan biosynthesis protein TRP1"/>
    <property type="match status" value="1"/>
</dbReference>
<keyword evidence="9 10" id="KW-0413">Isomerase</keyword>
<dbReference type="InterPro" id="IPR011060">
    <property type="entry name" value="RibuloseP-bd_barrel"/>
</dbReference>
<evidence type="ECO:0000256" key="1">
    <source>
        <dbReference type="ARBA" id="ARBA00001164"/>
    </source>
</evidence>
<feature type="domain" description="N-(5'phosphoribosyl) anthranilate isomerase (PRAI)" evidence="11">
    <location>
        <begin position="5"/>
        <end position="200"/>
    </location>
</feature>
<sequence>MRTRIKICGITRPEDALVAVQQGADAIGLVFYPPSPRAVSVEQARKVVEVLPAFVTVVGLFVDEDRARIASLLQEVHIDLLQFHGKENVAACKGYGRPWIKAVRMRDGIDLAATASEFRGAAGLLLDAYEPGKPGGTGTAFDWERIPKDLASRIILAGGLNPDNIEAAVRQVRPYAVDVSGGVEQSKGIKDAGKIAAFIEGVKRGDNS</sequence>
<comment type="similarity">
    <text evidence="3 10">Belongs to the TrpF family.</text>
</comment>
<organism evidence="12 13">
    <name type="scientific">endosymbiont of Escarpia spicata</name>
    <dbReference type="NCBI Taxonomy" id="2200908"/>
    <lineage>
        <taxon>Bacteria</taxon>
        <taxon>Pseudomonadati</taxon>
        <taxon>Pseudomonadota</taxon>
        <taxon>Gammaproteobacteria</taxon>
        <taxon>sulfur-oxidizing symbionts</taxon>
    </lineage>
</organism>
<comment type="catalytic activity">
    <reaction evidence="1 10">
        <text>N-(5-phospho-beta-D-ribosyl)anthranilate = 1-(2-carboxyphenylamino)-1-deoxy-D-ribulose 5-phosphate</text>
        <dbReference type="Rhea" id="RHEA:21540"/>
        <dbReference type="ChEBI" id="CHEBI:18277"/>
        <dbReference type="ChEBI" id="CHEBI:58613"/>
        <dbReference type="EC" id="5.3.1.24"/>
    </reaction>
</comment>
<evidence type="ECO:0000256" key="2">
    <source>
        <dbReference type="ARBA" id="ARBA00004664"/>
    </source>
</evidence>
<comment type="caution">
    <text evidence="12">The sequence shown here is derived from an EMBL/GenBank/DDBJ whole genome shotgun (WGS) entry which is preliminary data.</text>
</comment>
<evidence type="ECO:0000256" key="8">
    <source>
        <dbReference type="ARBA" id="ARBA00023141"/>
    </source>
</evidence>
<protein>
    <recommendedName>
        <fullName evidence="5 10">N-(5'-phosphoribosyl)anthranilate isomerase</fullName>
        <shortName evidence="10">PRAI</shortName>
        <ecNumber evidence="4 10">5.3.1.24</ecNumber>
    </recommendedName>
</protein>
<dbReference type="PANTHER" id="PTHR42894">
    <property type="entry name" value="N-(5'-PHOSPHORIBOSYL)ANTHRANILATE ISOMERASE"/>
    <property type="match status" value="1"/>
</dbReference>
<dbReference type="SUPFAM" id="SSF51366">
    <property type="entry name" value="Ribulose-phoshate binding barrel"/>
    <property type="match status" value="1"/>
</dbReference>
<evidence type="ECO:0000256" key="4">
    <source>
        <dbReference type="ARBA" id="ARBA00012572"/>
    </source>
</evidence>
<evidence type="ECO:0000256" key="7">
    <source>
        <dbReference type="ARBA" id="ARBA00022822"/>
    </source>
</evidence>
<evidence type="ECO:0000256" key="6">
    <source>
        <dbReference type="ARBA" id="ARBA00022605"/>
    </source>
</evidence>
<dbReference type="CDD" id="cd00405">
    <property type="entry name" value="PRAI"/>
    <property type="match status" value="1"/>
</dbReference>
<accession>A0A370DSP7</accession>
<keyword evidence="13" id="KW-1185">Reference proteome</keyword>
<dbReference type="GO" id="GO:0004640">
    <property type="term" value="F:phosphoribosylanthranilate isomerase activity"/>
    <property type="evidence" value="ECO:0007669"/>
    <property type="project" value="UniProtKB-UniRule"/>
</dbReference>
<reference evidence="12 13" key="1">
    <citation type="journal article" date="2018" name="ISME J.">
        <title>Endosymbiont genomes yield clues of tubeworm success.</title>
        <authorList>
            <person name="Li Y."/>
            <person name="Liles M.R."/>
            <person name="Halanych K.M."/>
        </authorList>
    </citation>
    <scope>NUCLEOTIDE SEQUENCE [LARGE SCALE GENOMIC DNA]</scope>
    <source>
        <strain evidence="12">A1462</strain>
    </source>
</reference>
<gene>
    <name evidence="10" type="primary">trpF</name>
    <name evidence="12" type="ORF">DIZ78_01920</name>
</gene>
<name>A0A370DSP7_9GAMM</name>
<dbReference type="PANTHER" id="PTHR42894:SF1">
    <property type="entry name" value="N-(5'-PHOSPHORIBOSYL)ANTHRANILATE ISOMERASE"/>
    <property type="match status" value="1"/>
</dbReference>
<proteinExistence type="inferred from homology"/>